<protein>
    <submittedName>
        <fullName evidence="2">DUF2975 domain-containing protein</fullName>
    </submittedName>
</protein>
<proteinExistence type="predicted"/>
<feature type="transmembrane region" description="Helical" evidence="1">
    <location>
        <begin position="180"/>
        <end position="200"/>
    </location>
</feature>
<keyword evidence="1" id="KW-1133">Transmembrane helix</keyword>
<keyword evidence="1" id="KW-0812">Transmembrane</keyword>
<accession>A0A849K7N1</accession>
<dbReference type="EMBL" id="JABFAJ010000019">
    <property type="protein sequence ID" value="NNU28039.1"/>
    <property type="molecule type" value="Genomic_DNA"/>
</dbReference>
<dbReference type="Proteomes" id="UP000557204">
    <property type="component" value="Unassembled WGS sequence"/>
</dbReference>
<reference evidence="2 3" key="1">
    <citation type="submission" date="2020-05" db="EMBL/GenBank/DDBJ databases">
        <title>Genome sequence of Isoptericola sp. JC619 isolated from Chilika lagoon, India.</title>
        <authorList>
            <person name="Kumar D."/>
            <person name="Appam K."/>
            <person name="Gandham S."/>
            <person name="Uppada J."/>
            <person name="Sasikala C."/>
            <person name="Venkata Ramana C."/>
        </authorList>
    </citation>
    <scope>NUCLEOTIDE SEQUENCE [LARGE SCALE GENOMIC DNA]</scope>
    <source>
        <strain evidence="2 3">JC619</strain>
    </source>
</reference>
<organism evidence="2 3">
    <name type="scientific">Isoptericola sediminis</name>
    <dbReference type="NCBI Taxonomy" id="2733572"/>
    <lineage>
        <taxon>Bacteria</taxon>
        <taxon>Bacillati</taxon>
        <taxon>Actinomycetota</taxon>
        <taxon>Actinomycetes</taxon>
        <taxon>Micrococcales</taxon>
        <taxon>Promicromonosporaceae</taxon>
        <taxon>Isoptericola</taxon>
    </lineage>
</organism>
<evidence type="ECO:0000313" key="3">
    <source>
        <dbReference type="Proteomes" id="UP000557204"/>
    </source>
</evidence>
<sequence>MTLAYRLSIWRRRRTDDASTPRRTASRAVTLLTVLAAVAALLAGTGALVADNLLVPVTWQATTTASDDGRHLLGGTTTSTLTIVEPTAGERLWVFAPAVAWCLTAVACGLLLRRVVRTTETGDAFHPDNARHLRQVGTVVLSGGLLAAAVATAGHLVLVRGAVAAGSLTAPGATDPAGEVVVPVTAFAVAATLWGVAVLLRHGAAMRDELRGLV</sequence>
<feature type="transmembrane region" description="Helical" evidence="1">
    <location>
        <begin position="139"/>
        <end position="160"/>
    </location>
</feature>
<evidence type="ECO:0000256" key="1">
    <source>
        <dbReference type="SAM" id="Phobius"/>
    </source>
</evidence>
<keyword evidence="1" id="KW-0472">Membrane</keyword>
<dbReference type="AlphaFoldDB" id="A0A849K7N1"/>
<comment type="caution">
    <text evidence="2">The sequence shown here is derived from an EMBL/GenBank/DDBJ whole genome shotgun (WGS) entry which is preliminary data.</text>
</comment>
<evidence type="ECO:0000313" key="2">
    <source>
        <dbReference type="EMBL" id="NNU28039.1"/>
    </source>
</evidence>
<feature type="transmembrane region" description="Helical" evidence="1">
    <location>
        <begin position="92"/>
        <end position="112"/>
    </location>
</feature>
<name>A0A849K7N1_9MICO</name>
<dbReference type="Pfam" id="PF11188">
    <property type="entry name" value="DUF2975"/>
    <property type="match status" value="1"/>
</dbReference>
<dbReference type="InterPro" id="IPR021354">
    <property type="entry name" value="DUF2975"/>
</dbReference>
<keyword evidence="3" id="KW-1185">Reference proteome</keyword>
<gene>
    <name evidence="2" type="ORF">HLI28_10865</name>
</gene>
<dbReference type="RefSeq" id="WP_171247540.1">
    <property type="nucleotide sequence ID" value="NZ_JABFAJ010000019.1"/>
</dbReference>